<name>A0A2G9SC44_AQUCT</name>
<dbReference type="InterPro" id="IPR013273">
    <property type="entry name" value="ADAMTS/ADAMTS-like"/>
</dbReference>
<proteinExistence type="predicted"/>
<keyword evidence="6" id="KW-1185">Reference proteome</keyword>
<protein>
    <recommendedName>
        <fullName evidence="4">ADAMTS/ADAMTS-like cysteine-rich domain-containing protein</fullName>
    </recommendedName>
</protein>
<dbReference type="GO" id="GO:0030198">
    <property type="term" value="P:extracellular matrix organization"/>
    <property type="evidence" value="ECO:0007669"/>
    <property type="project" value="InterPro"/>
</dbReference>
<reference evidence="6" key="1">
    <citation type="journal article" date="2017" name="Nat. Commun.">
        <title>The North American bullfrog draft genome provides insight into hormonal regulation of long noncoding RNA.</title>
        <authorList>
            <person name="Hammond S.A."/>
            <person name="Warren R.L."/>
            <person name="Vandervalk B.P."/>
            <person name="Kucuk E."/>
            <person name="Khan H."/>
            <person name="Gibb E.A."/>
            <person name="Pandoh P."/>
            <person name="Kirk H."/>
            <person name="Zhao Y."/>
            <person name="Jones M."/>
            <person name="Mungall A.J."/>
            <person name="Coope R."/>
            <person name="Pleasance S."/>
            <person name="Moore R.A."/>
            <person name="Holt R.A."/>
            <person name="Round J.M."/>
            <person name="Ohora S."/>
            <person name="Walle B.V."/>
            <person name="Veldhoen N."/>
            <person name="Helbing C.C."/>
            <person name="Birol I."/>
        </authorList>
    </citation>
    <scope>NUCLEOTIDE SEQUENCE [LARGE SCALE GENOMIC DNA]</scope>
</reference>
<dbReference type="OrthoDB" id="9948486at2759"/>
<evidence type="ECO:0000256" key="2">
    <source>
        <dbReference type="ARBA" id="ARBA00022525"/>
    </source>
</evidence>
<gene>
    <name evidence="5" type="ORF">AB205_0169080</name>
</gene>
<evidence type="ECO:0000256" key="3">
    <source>
        <dbReference type="SAM" id="Phobius"/>
    </source>
</evidence>
<dbReference type="Proteomes" id="UP000228934">
    <property type="component" value="Unassembled WGS sequence"/>
</dbReference>
<dbReference type="PANTHER" id="PTHR13723">
    <property type="entry name" value="ADAMTS A DISINTEGRIN AND METALLOPROTEASE WITH THROMBOSPONDIN MOTIFS PROTEASE"/>
    <property type="match status" value="1"/>
</dbReference>
<dbReference type="GO" id="GO:0004222">
    <property type="term" value="F:metalloendopeptidase activity"/>
    <property type="evidence" value="ECO:0007669"/>
    <property type="project" value="TreeGrafter"/>
</dbReference>
<dbReference type="EMBL" id="KV924256">
    <property type="protein sequence ID" value="PIO37645.1"/>
    <property type="molecule type" value="Genomic_DNA"/>
</dbReference>
<keyword evidence="3" id="KW-0812">Transmembrane</keyword>
<dbReference type="Gene3D" id="2.60.120.830">
    <property type="match status" value="1"/>
</dbReference>
<keyword evidence="3" id="KW-1133">Transmembrane helix</keyword>
<dbReference type="PRINTS" id="PR01857">
    <property type="entry name" value="ADAMTSFAMILY"/>
</dbReference>
<dbReference type="GO" id="GO:0006508">
    <property type="term" value="P:proteolysis"/>
    <property type="evidence" value="ECO:0007669"/>
    <property type="project" value="TreeGrafter"/>
</dbReference>
<dbReference type="InterPro" id="IPR045371">
    <property type="entry name" value="ADAMTS_CR_3"/>
</dbReference>
<dbReference type="InterPro" id="IPR050439">
    <property type="entry name" value="ADAMTS_ADAMTS-like"/>
</dbReference>
<dbReference type="PANTHER" id="PTHR13723:SF281">
    <property type="entry name" value="PAPILIN"/>
    <property type="match status" value="1"/>
</dbReference>
<evidence type="ECO:0000259" key="4">
    <source>
        <dbReference type="Pfam" id="PF19236"/>
    </source>
</evidence>
<dbReference type="GO" id="GO:0005576">
    <property type="term" value="C:extracellular region"/>
    <property type="evidence" value="ECO:0007669"/>
    <property type="project" value="UniProtKB-SubCell"/>
</dbReference>
<keyword evidence="3" id="KW-0472">Membrane</keyword>
<keyword evidence="2" id="KW-0964">Secreted</keyword>
<dbReference type="GO" id="GO:0031012">
    <property type="term" value="C:extracellular matrix"/>
    <property type="evidence" value="ECO:0007669"/>
    <property type="project" value="TreeGrafter"/>
</dbReference>
<evidence type="ECO:0000256" key="1">
    <source>
        <dbReference type="ARBA" id="ARBA00004613"/>
    </source>
</evidence>
<organism evidence="5 6">
    <name type="scientific">Aquarana catesbeiana</name>
    <name type="common">American bullfrog</name>
    <name type="synonym">Rana catesbeiana</name>
    <dbReference type="NCBI Taxonomy" id="8400"/>
    <lineage>
        <taxon>Eukaryota</taxon>
        <taxon>Metazoa</taxon>
        <taxon>Chordata</taxon>
        <taxon>Craniata</taxon>
        <taxon>Vertebrata</taxon>
        <taxon>Euteleostomi</taxon>
        <taxon>Amphibia</taxon>
        <taxon>Batrachia</taxon>
        <taxon>Anura</taxon>
        <taxon>Neobatrachia</taxon>
        <taxon>Ranoidea</taxon>
        <taxon>Ranidae</taxon>
        <taxon>Aquarana</taxon>
    </lineage>
</organism>
<feature type="transmembrane region" description="Helical" evidence="3">
    <location>
        <begin position="134"/>
        <end position="156"/>
    </location>
</feature>
<comment type="subcellular location">
    <subcellularLocation>
        <location evidence="1">Secreted</location>
    </subcellularLocation>
</comment>
<sequence>MEFQGKRYKWLPYYGGSNKCELNCIPKGENFYYRHKNAVLDGTPCEPGRRDICVEGVCKTVGCDNVLDSSKKEDRCLVCGGDGSTCYEVKGSYDAPTLSKGMFFRSFYCSFILHKLHVKSTLLNNFFKKLCIQYIILVMSNVSFIAITNIIMPFFIVVSIAGFYHGIADHHCLYSYYIIQLKKRPEHNKWH</sequence>
<dbReference type="AlphaFoldDB" id="A0A2G9SC44"/>
<dbReference type="Pfam" id="PF19236">
    <property type="entry name" value="ADAMTS_CR_3"/>
    <property type="match status" value="1"/>
</dbReference>
<evidence type="ECO:0000313" key="6">
    <source>
        <dbReference type="Proteomes" id="UP000228934"/>
    </source>
</evidence>
<accession>A0A2G9SC44</accession>
<evidence type="ECO:0000313" key="5">
    <source>
        <dbReference type="EMBL" id="PIO37645.1"/>
    </source>
</evidence>
<feature type="domain" description="ADAMTS/ADAMTS-like cysteine-rich" evidence="4">
    <location>
        <begin position="11"/>
        <end position="86"/>
    </location>
</feature>